<proteinExistence type="predicted"/>
<accession>A0ACB6R971</accession>
<organism evidence="1 2">
    <name type="scientific">Lindgomyces ingoldianus</name>
    <dbReference type="NCBI Taxonomy" id="673940"/>
    <lineage>
        <taxon>Eukaryota</taxon>
        <taxon>Fungi</taxon>
        <taxon>Dikarya</taxon>
        <taxon>Ascomycota</taxon>
        <taxon>Pezizomycotina</taxon>
        <taxon>Dothideomycetes</taxon>
        <taxon>Pleosporomycetidae</taxon>
        <taxon>Pleosporales</taxon>
        <taxon>Lindgomycetaceae</taxon>
        <taxon>Lindgomyces</taxon>
    </lineage>
</organism>
<protein>
    <submittedName>
        <fullName evidence="1">Uncharacterized protein</fullName>
    </submittedName>
</protein>
<name>A0ACB6R971_9PLEO</name>
<comment type="caution">
    <text evidence="1">The sequence shown here is derived from an EMBL/GenBank/DDBJ whole genome shotgun (WGS) entry which is preliminary data.</text>
</comment>
<sequence length="203" mass="20861">MVFISLTGAFFAIAFVAAREVVEVHELAVMLIRQEPGTPAYNCHDNCGQAITLSKANANVCENEAFLSDYKNCLQCSGPDNEDIWKMYGNTLSKVGASCDLSTTPLSGKQPDVGPAIAASSQSSSGAAPSATSSIAITTGTKALASSTIGSSSTQAPNGTFAATPTTTSIIQQSTNGASNMAFANPAGLFGWVVMELMYGLGN</sequence>
<reference evidence="1" key="1">
    <citation type="journal article" date="2020" name="Stud. Mycol.">
        <title>101 Dothideomycetes genomes: a test case for predicting lifestyles and emergence of pathogens.</title>
        <authorList>
            <person name="Haridas S."/>
            <person name="Albert R."/>
            <person name="Binder M."/>
            <person name="Bloem J."/>
            <person name="Labutti K."/>
            <person name="Salamov A."/>
            <person name="Andreopoulos B."/>
            <person name="Baker S."/>
            <person name="Barry K."/>
            <person name="Bills G."/>
            <person name="Bluhm B."/>
            <person name="Cannon C."/>
            <person name="Castanera R."/>
            <person name="Culley D."/>
            <person name="Daum C."/>
            <person name="Ezra D."/>
            <person name="Gonzalez J."/>
            <person name="Henrissat B."/>
            <person name="Kuo A."/>
            <person name="Liang C."/>
            <person name="Lipzen A."/>
            <person name="Lutzoni F."/>
            <person name="Magnuson J."/>
            <person name="Mondo S."/>
            <person name="Nolan M."/>
            <person name="Ohm R."/>
            <person name="Pangilinan J."/>
            <person name="Park H.-J."/>
            <person name="Ramirez L."/>
            <person name="Alfaro M."/>
            <person name="Sun H."/>
            <person name="Tritt A."/>
            <person name="Yoshinaga Y."/>
            <person name="Zwiers L.-H."/>
            <person name="Turgeon B."/>
            <person name="Goodwin S."/>
            <person name="Spatafora J."/>
            <person name="Crous P."/>
            <person name="Grigoriev I."/>
        </authorList>
    </citation>
    <scope>NUCLEOTIDE SEQUENCE</scope>
    <source>
        <strain evidence="1">ATCC 200398</strain>
    </source>
</reference>
<keyword evidence="2" id="KW-1185">Reference proteome</keyword>
<evidence type="ECO:0000313" key="1">
    <source>
        <dbReference type="EMBL" id="KAF2475062.1"/>
    </source>
</evidence>
<dbReference type="EMBL" id="MU003497">
    <property type="protein sequence ID" value="KAF2475062.1"/>
    <property type="molecule type" value="Genomic_DNA"/>
</dbReference>
<dbReference type="Proteomes" id="UP000799755">
    <property type="component" value="Unassembled WGS sequence"/>
</dbReference>
<gene>
    <name evidence="1" type="ORF">BDR25DRAFT_301542</name>
</gene>
<evidence type="ECO:0000313" key="2">
    <source>
        <dbReference type="Proteomes" id="UP000799755"/>
    </source>
</evidence>